<evidence type="ECO:0000313" key="2">
    <source>
        <dbReference type="Proteomes" id="UP000223972"/>
    </source>
</evidence>
<proteinExistence type="predicted"/>
<dbReference type="Pfam" id="PF23975">
    <property type="entry name" value="DUF7301"/>
    <property type="match status" value="1"/>
</dbReference>
<reference evidence="1 2" key="1">
    <citation type="journal article" date="2015" name="Sci. Rep.">
        <title>The Shiga toxin 2 production level in enterohemorrhagic Escherichia coli O157:H7 is correlated with the subtypes of toxin-encoding phage.</title>
        <authorList>
            <person name="Ogura Y."/>
            <person name="Mondal S.I."/>
            <person name="Islam M.R."/>
            <person name="Mako T."/>
            <person name="Arisawa K."/>
            <person name="Katsura K."/>
            <person name="Ooka T."/>
            <person name="Gotoh Y."/>
            <person name="Murase K."/>
            <person name="Ohnishi M."/>
            <person name="Hayashi T."/>
        </authorList>
    </citation>
    <scope>NUCLEOTIDE SEQUENCE [LARGE SCALE GENOMIC DNA]</scope>
</reference>
<name>A0A0P0ZC82_9CAUD</name>
<evidence type="ECO:0000313" key="1">
    <source>
        <dbReference type="EMBL" id="BAT31921.1"/>
    </source>
</evidence>
<dbReference type="InterPro" id="IPR055725">
    <property type="entry name" value="DUF7301"/>
</dbReference>
<accession>A0A0P0ZC82</accession>
<sequence>MNMSTLADLIHADMAEDGARRNRYWKSSSLPVCERFNHRPKPKRSRRDKVLKKLMQINMAGFVRFVSETTNGD</sequence>
<protein>
    <submittedName>
        <fullName evidence="1">Uncharacterized protein</fullName>
    </submittedName>
</protein>
<dbReference type="EMBL" id="AP012530">
    <property type="protein sequence ID" value="BAT31921.1"/>
    <property type="molecule type" value="Genomic_DNA"/>
</dbReference>
<organism evidence="1 2">
    <name type="scientific">Stx2-converting phage Stx2a_F349</name>
    <dbReference type="NCBI Taxonomy" id="1226253"/>
    <lineage>
        <taxon>Viruses</taxon>
        <taxon>Duplodnaviria</taxon>
        <taxon>Heunggongvirae</taxon>
        <taxon>Uroviricota</taxon>
        <taxon>Caudoviricetes</taxon>
        <taxon>Pankowvirus</taxon>
        <taxon>Pankowvirus pv1717</taxon>
    </lineage>
</organism>
<dbReference type="Proteomes" id="UP000223972">
    <property type="component" value="Segment"/>
</dbReference>